<dbReference type="AlphaFoldDB" id="A0A3B0SWD2"/>
<sequence>MNTKSVFYIFLLFSTFLFSQDDAEALGDLPEVISESSGLIFHNGKLITHNDSGNTPVLYEIDTISLQITRTVTITNAENVDWEDIAQDGQYIYIGDFGNNKGARTDLVIYRIEKQAYDQSDTVPAERIDFNYEDQNDFTDNGDSDWDAEALFVLNDQLIVLTKQWQGNATVAYSIPKTPGDHLARKLDTYDVNGLVTSATYNPLSKVLFVIGYSPTLAPFAIRVDEVSDTIIFTDKIVRTNLSIGLAQIEGITYSDINTYYFTSELFTRTTPSIRSEPQLYSFKTEDVADVGGEPEPEPEPELEPVKEGILIFKSLGPNILEYEVNIGKPILGQAIFDTSGRRVRYVEESDINENSIDITTLKTSVYYLTFYFGNRVISIPFLKN</sequence>
<accession>A0A3B0SWD2</accession>
<reference evidence="1" key="1">
    <citation type="submission" date="2018-06" db="EMBL/GenBank/DDBJ databases">
        <authorList>
            <person name="Zhirakovskaya E."/>
        </authorList>
    </citation>
    <scope>NUCLEOTIDE SEQUENCE</scope>
</reference>
<name>A0A3B0SWD2_9ZZZZ</name>
<evidence type="ECO:0000313" key="1">
    <source>
        <dbReference type="EMBL" id="VAW09838.1"/>
    </source>
</evidence>
<gene>
    <name evidence="1" type="ORF">MNBD_BACTEROID03-1673</name>
</gene>
<dbReference type="EMBL" id="UOEL01000003">
    <property type="protein sequence ID" value="VAW09838.1"/>
    <property type="molecule type" value="Genomic_DNA"/>
</dbReference>
<protein>
    <submittedName>
        <fullName evidence="1">Gll0560 protein</fullName>
    </submittedName>
</protein>
<organism evidence="1">
    <name type="scientific">hydrothermal vent metagenome</name>
    <dbReference type="NCBI Taxonomy" id="652676"/>
    <lineage>
        <taxon>unclassified sequences</taxon>
        <taxon>metagenomes</taxon>
        <taxon>ecological metagenomes</taxon>
    </lineage>
</organism>
<proteinExistence type="predicted"/>